<dbReference type="InterPro" id="IPR051782">
    <property type="entry name" value="ABC_Transporter_VariousFunc"/>
</dbReference>
<protein>
    <submittedName>
        <fullName evidence="6">ABC-2 type transport system ATP-binding protein</fullName>
    </submittedName>
</protein>
<keyword evidence="2" id="KW-0472">Membrane</keyword>
<proteinExistence type="predicted"/>
<evidence type="ECO:0000259" key="5">
    <source>
        <dbReference type="PROSITE" id="PS50893"/>
    </source>
</evidence>
<dbReference type="GO" id="GO:0016887">
    <property type="term" value="F:ATP hydrolysis activity"/>
    <property type="evidence" value="ECO:0007669"/>
    <property type="project" value="InterPro"/>
</dbReference>
<organism evidence="6 7">
    <name type="scientific">Acidovorax soli</name>
    <dbReference type="NCBI Taxonomy" id="592050"/>
    <lineage>
        <taxon>Bacteria</taxon>
        <taxon>Pseudomonadati</taxon>
        <taxon>Pseudomonadota</taxon>
        <taxon>Betaproteobacteria</taxon>
        <taxon>Burkholderiales</taxon>
        <taxon>Comamonadaceae</taxon>
        <taxon>Acidovorax</taxon>
    </lineage>
</organism>
<dbReference type="RefSeq" id="WP_184858794.1">
    <property type="nucleotide sequence ID" value="NZ_JACHLK010000006.1"/>
</dbReference>
<evidence type="ECO:0000313" key="7">
    <source>
        <dbReference type="Proteomes" id="UP000575083"/>
    </source>
</evidence>
<keyword evidence="1" id="KW-0813">Transport</keyword>
<dbReference type="Gene3D" id="3.40.50.300">
    <property type="entry name" value="P-loop containing nucleotide triphosphate hydrolases"/>
    <property type="match status" value="1"/>
</dbReference>
<evidence type="ECO:0000256" key="1">
    <source>
        <dbReference type="ARBA" id="ARBA00022448"/>
    </source>
</evidence>
<keyword evidence="7" id="KW-1185">Reference proteome</keyword>
<dbReference type="InterPro" id="IPR003439">
    <property type="entry name" value="ABC_transporter-like_ATP-bd"/>
</dbReference>
<dbReference type="PANTHER" id="PTHR42939:SF1">
    <property type="entry name" value="ABC TRANSPORTER ATP-BINDING PROTEIN ALBC-RELATED"/>
    <property type="match status" value="1"/>
</dbReference>
<keyword evidence="2" id="KW-1003">Cell membrane</keyword>
<accession>A0A7X0U9S6</accession>
<dbReference type="InterPro" id="IPR003593">
    <property type="entry name" value="AAA+_ATPase"/>
</dbReference>
<dbReference type="GO" id="GO:0005524">
    <property type="term" value="F:ATP binding"/>
    <property type="evidence" value="ECO:0007669"/>
    <property type="project" value="UniProtKB-KW"/>
</dbReference>
<name>A0A7X0U9S6_9BURK</name>
<dbReference type="Proteomes" id="UP000575083">
    <property type="component" value="Unassembled WGS sequence"/>
</dbReference>
<dbReference type="AlphaFoldDB" id="A0A7X0U9S6"/>
<evidence type="ECO:0000256" key="4">
    <source>
        <dbReference type="ARBA" id="ARBA00022840"/>
    </source>
</evidence>
<keyword evidence="4 6" id="KW-0067">ATP-binding</keyword>
<feature type="domain" description="ABC transporter" evidence="5">
    <location>
        <begin position="2"/>
        <end position="226"/>
    </location>
</feature>
<evidence type="ECO:0000313" key="6">
    <source>
        <dbReference type="EMBL" id="MBB6560597.1"/>
    </source>
</evidence>
<dbReference type="InterPro" id="IPR027417">
    <property type="entry name" value="P-loop_NTPase"/>
</dbReference>
<gene>
    <name evidence="6" type="ORF">HNP48_003273</name>
</gene>
<dbReference type="EMBL" id="JACHLK010000006">
    <property type="protein sequence ID" value="MBB6560597.1"/>
    <property type="molecule type" value="Genomic_DNA"/>
</dbReference>
<dbReference type="SUPFAM" id="SSF52540">
    <property type="entry name" value="P-loop containing nucleoside triphosphate hydrolases"/>
    <property type="match status" value="1"/>
</dbReference>
<reference evidence="6 7" key="1">
    <citation type="submission" date="2020-08" db="EMBL/GenBank/DDBJ databases">
        <title>Functional genomics of gut bacteria from endangered species of beetles.</title>
        <authorList>
            <person name="Carlos-Shanley C."/>
        </authorList>
    </citation>
    <scope>NUCLEOTIDE SEQUENCE [LARGE SCALE GENOMIC DNA]</scope>
    <source>
        <strain evidence="6 7">S00198</strain>
    </source>
</reference>
<dbReference type="Pfam" id="PF00005">
    <property type="entry name" value="ABC_tran"/>
    <property type="match status" value="1"/>
</dbReference>
<keyword evidence="3" id="KW-0547">Nucleotide-binding</keyword>
<dbReference type="SMART" id="SM00382">
    <property type="entry name" value="AAA"/>
    <property type="match status" value="1"/>
</dbReference>
<evidence type="ECO:0000256" key="2">
    <source>
        <dbReference type="ARBA" id="ARBA00022475"/>
    </source>
</evidence>
<dbReference type="PROSITE" id="PS50893">
    <property type="entry name" value="ABC_TRANSPORTER_2"/>
    <property type="match status" value="1"/>
</dbReference>
<sequence>MIAIDDLHFGYGRNALYQGFSAQVRQPGIYGLFGRNGSGKSTLLKLLCGLLTPWAGRMQVLGQVPRERAADFLAGICIVPEEFHLPNLTTGQLADTQGVFYPRFSKALFGEYLAELEVPTASRFEAMSLGQKKKAAIAFALATGTPLLLMDEPTNGLDIVGRGQFRRLVQRPEHAERAVLISTHQAHDLESILSHIWFIDQGQLALSARMADLAGVLRTGVAGGEQDLPAAQDLLYQERIGQQIAYVARHSPSEAQTPAADGSVQLELLYKALSLNRDGMLAALVPAQQTGLSLAQA</sequence>
<comment type="caution">
    <text evidence="6">The sequence shown here is derived from an EMBL/GenBank/DDBJ whole genome shotgun (WGS) entry which is preliminary data.</text>
</comment>
<dbReference type="PANTHER" id="PTHR42939">
    <property type="entry name" value="ABC TRANSPORTER ATP-BINDING PROTEIN ALBC-RELATED"/>
    <property type="match status" value="1"/>
</dbReference>
<evidence type="ECO:0000256" key="3">
    <source>
        <dbReference type="ARBA" id="ARBA00022741"/>
    </source>
</evidence>